<gene>
    <name evidence="1" type="ORF">F5144DRAFT_108691</name>
</gene>
<dbReference type="Proteomes" id="UP000724584">
    <property type="component" value="Unassembled WGS sequence"/>
</dbReference>
<evidence type="ECO:0000313" key="2">
    <source>
        <dbReference type="Proteomes" id="UP000724584"/>
    </source>
</evidence>
<evidence type="ECO:0000313" key="1">
    <source>
        <dbReference type="EMBL" id="KAH6640731.1"/>
    </source>
</evidence>
<keyword evidence="2" id="KW-1185">Reference proteome</keyword>
<dbReference type="EMBL" id="JAGIZQ010000002">
    <property type="protein sequence ID" value="KAH6640731.1"/>
    <property type="molecule type" value="Genomic_DNA"/>
</dbReference>
<protein>
    <submittedName>
        <fullName evidence="1">Uncharacterized protein</fullName>
    </submittedName>
</protein>
<sequence>MPNHRAFSPEVPSIPLGSRPPDSIRRPLHGPGRPQVGPPRPTNLVLPSRAVRDAPSGRSRDESTLCCLCIQWVANVFGVCIRPHPGTERRLPESEASGLTKTKTKTRTQFRGVDHQAPRKIAGHNNGQSLYQDPVPTYSYLFIQHETTSFPPNIPCLPLSPVSLSAPAQWGPLPQTARCMCTIAYVRGHVSSTWTRIPRVRRPGEPVFSPNLSILYCLTCFLDAFSGDSLVGRNRNAEPFNLSSAFARPRAQSGLVLAGFWRCLVPVLSCPVLSCPVLSWLAVCLCACGQPLSFPSPCQTAGERVGWDGAFCLTNATRSSPSLGGTGLARSGWASSFFRSGVSIPDGEGGGGVFDSMGNLTVRGSTPPSQPAPNPRAPLSQVVEWWDENGDVSD</sequence>
<comment type="caution">
    <text evidence="1">The sequence shown here is derived from an EMBL/GenBank/DDBJ whole genome shotgun (WGS) entry which is preliminary data.</text>
</comment>
<reference evidence="1 2" key="1">
    <citation type="journal article" date="2021" name="Nat. Commun.">
        <title>Genetic determinants of endophytism in the Arabidopsis root mycobiome.</title>
        <authorList>
            <person name="Mesny F."/>
            <person name="Miyauchi S."/>
            <person name="Thiergart T."/>
            <person name="Pickel B."/>
            <person name="Atanasova L."/>
            <person name="Karlsson M."/>
            <person name="Huettel B."/>
            <person name="Barry K.W."/>
            <person name="Haridas S."/>
            <person name="Chen C."/>
            <person name="Bauer D."/>
            <person name="Andreopoulos W."/>
            <person name="Pangilinan J."/>
            <person name="LaButti K."/>
            <person name="Riley R."/>
            <person name="Lipzen A."/>
            <person name="Clum A."/>
            <person name="Drula E."/>
            <person name="Henrissat B."/>
            <person name="Kohler A."/>
            <person name="Grigoriev I.V."/>
            <person name="Martin F.M."/>
            <person name="Hacquard S."/>
        </authorList>
    </citation>
    <scope>NUCLEOTIDE SEQUENCE [LARGE SCALE GENOMIC DNA]</scope>
    <source>
        <strain evidence="1 2">MPI-SDFR-AT-0079</strain>
    </source>
</reference>
<proteinExistence type="predicted"/>
<accession>A0ACB7PK20</accession>
<organism evidence="1 2">
    <name type="scientific">Chaetomium tenue</name>
    <dbReference type="NCBI Taxonomy" id="1854479"/>
    <lineage>
        <taxon>Eukaryota</taxon>
        <taxon>Fungi</taxon>
        <taxon>Dikarya</taxon>
        <taxon>Ascomycota</taxon>
        <taxon>Pezizomycotina</taxon>
        <taxon>Sordariomycetes</taxon>
        <taxon>Sordariomycetidae</taxon>
        <taxon>Sordariales</taxon>
        <taxon>Chaetomiaceae</taxon>
        <taxon>Chaetomium</taxon>
    </lineage>
</organism>
<name>A0ACB7PK20_9PEZI</name>